<comment type="caution">
    <text evidence="1">The sequence shown here is derived from an EMBL/GenBank/DDBJ whole genome shotgun (WGS) entry which is preliminary data.</text>
</comment>
<keyword evidence="2" id="KW-1185">Reference proteome</keyword>
<proteinExistence type="predicted"/>
<dbReference type="EMBL" id="JBHSCF010000055">
    <property type="protein sequence ID" value="MFC4190354.1"/>
    <property type="molecule type" value="Genomic_DNA"/>
</dbReference>
<evidence type="ECO:0000313" key="1">
    <source>
        <dbReference type="EMBL" id="MFC4190354.1"/>
    </source>
</evidence>
<gene>
    <name evidence="1" type="ORF">ACFO3R_28855</name>
</gene>
<reference evidence="2" key="1">
    <citation type="journal article" date="2019" name="Int. J. Syst. Evol. Microbiol.">
        <title>The Global Catalogue of Microorganisms (GCM) 10K type strain sequencing project: providing services to taxonomists for standard genome sequencing and annotation.</title>
        <authorList>
            <consortium name="The Broad Institute Genomics Platform"/>
            <consortium name="The Broad Institute Genome Sequencing Center for Infectious Disease"/>
            <person name="Wu L."/>
            <person name="Ma J."/>
        </authorList>
    </citation>
    <scope>NUCLEOTIDE SEQUENCE [LARGE SCALE GENOMIC DNA]</scope>
    <source>
        <strain evidence="2">CCM 3243</strain>
    </source>
</reference>
<protein>
    <submittedName>
        <fullName evidence="1">BN159_2729 family protein</fullName>
    </submittedName>
</protein>
<dbReference type="Proteomes" id="UP001595871">
    <property type="component" value="Unassembled WGS sequence"/>
</dbReference>
<evidence type="ECO:0000313" key="2">
    <source>
        <dbReference type="Proteomes" id="UP001595871"/>
    </source>
</evidence>
<name>A0ABV8NEJ0_9ACTN</name>
<dbReference type="NCBIfam" id="NF038082">
    <property type="entry name" value="phiSA1p31"/>
    <property type="match status" value="1"/>
</dbReference>
<organism evidence="1 2">
    <name type="scientific">Streptomyces flavovirens</name>
    <dbReference type="NCBI Taxonomy" id="52258"/>
    <lineage>
        <taxon>Bacteria</taxon>
        <taxon>Bacillati</taxon>
        <taxon>Actinomycetota</taxon>
        <taxon>Actinomycetes</taxon>
        <taxon>Kitasatosporales</taxon>
        <taxon>Streptomycetaceae</taxon>
        <taxon>Streptomyces</taxon>
    </lineage>
</organism>
<sequence length="261" mass="28184">MNKNLPTAITAIRALLAGDGDVAATIAHTLDGQGLLVDPERTYGTVLVRTPDGWSPVTPTPPERTEDLTAEVRQVVDSTLEEQARAWDRVCERARELAELMAAQYAAEPDVTRVTADQDTVAVSLHITDTARWAAWMKAFGLTDAQLLPAGNYGVIGRTSWDGVPLSVLAYDVPEVQAAVIAKARRPYVLDGVVYDLTLPYKDAHGDVWYHHGDLLPEGMPLMLVDGRPERVTLANLVTQAGPLNAVRDLLTIATRGGEGA</sequence>
<dbReference type="NCBIfam" id="NF038081">
    <property type="entry name" value="BN159_2729_fam"/>
    <property type="match status" value="1"/>
</dbReference>
<dbReference type="RefSeq" id="WP_200696554.1">
    <property type="nucleotide sequence ID" value="NZ_BAAAYA010000005.1"/>
</dbReference>
<accession>A0ABV8NEJ0</accession>